<dbReference type="AlphaFoldDB" id="A0A0H3W5N6"/>
<dbReference type="SMART" id="SM00708">
    <property type="entry name" value="PhBP"/>
    <property type="match status" value="1"/>
</dbReference>
<sequence length="131" mass="14583">MKSLAVVFAVLIAASLADQVQDIWDRVHQQCQQSPNTHVPQEIFDQLKRGETPILPANFGLHANCMLKKMNLQDNDGHIISSGVKEAAQRHYQSAEKINQIVKDCSATKKTKEETALNLFTCLGQNRVNIG</sequence>
<keyword evidence="1" id="KW-0732">Signal</keyword>
<dbReference type="EMBL" id="KP736115">
    <property type="protein sequence ID" value="AKK25135.1"/>
    <property type="molecule type" value="mRNA"/>
</dbReference>
<dbReference type="Gene3D" id="1.10.238.20">
    <property type="entry name" value="Pheromone/general odorant binding protein domain"/>
    <property type="match status" value="1"/>
</dbReference>
<proteinExistence type="evidence at transcript level"/>
<evidence type="ECO:0000256" key="1">
    <source>
        <dbReference type="SAM" id="SignalP"/>
    </source>
</evidence>
<protein>
    <submittedName>
        <fullName evidence="2">Odorant binding protein 9</fullName>
    </submittedName>
</protein>
<accession>A0A0H3W5N6</accession>
<reference evidence="2" key="2">
    <citation type="submission" date="2015-02" db="EMBL/GenBank/DDBJ databases">
        <authorList>
            <person name="Gu X.-C."/>
            <person name="Zhang Y.-N."/>
            <person name="Kang K."/>
            <person name="Zhang L.-W."/>
            <person name="Dong S.-L."/>
        </authorList>
    </citation>
    <scope>NUCLEOTIDE SEQUENCE</scope>
</reference>
<dbReference type="CDD" id="cd23992">
    <property type="entry name" value="PBP_GOBP"/>
    <property type="match status" value="1"/>
</dbReference>
<organism evidence="2">
    <name type="scientific">Dendroctonus ponderosae</name>
    <name type="common">Mountain pine beetle</name>
    <dbReference type="NCBI Taxonomy" id="77166"/>
    <lineage>
        <taxon>Eukaryota</taxon>
        <taxon>Metazoa</taxon>
        <taxon>Ecdysozoa</taxon>
        <taxon>Arthropoda</taxon>
        <taxon>Hexapoda</taxon>
        <taxon>Insecta</taxon>
        <taxon>Pterygota</taxon>
        <taxon>Neoptera</taxon>
        <taxon>Endopterygota</taxon>
        <taxon>Coleoptera</taxon>
        <taxon>Polyphaga</taxon>
        <taxon>Cucujiformia</taxon>
        <taxon>Curculionidae</taxon>
        <taxon>Scolytinae</taxon>
        <taxon>Dendroctonus</taxon>
    </lineage>
</organism>
<gene>
    <name evidence="2" type="primary">OBP9</name>
</gene>
<reference evidence="2" key="1">
    <citation type="journal article" date="2015" name="PLoS ONE">
        <title>Antennal Transcriptome Analysis of Odorant Reception Genes in the Red Turpentine Beetle (RTB), Dendroctonus valens.</title>
        <authorList>
            <person name="Gu X.C."/>
            <person name="Zhang Y.N."/>
            <person name="Kang K."/>
            <person name="Dong S.L."/>
            <person name="Zhang L.W."/>
        </authorList>
    </citation>
    <scope>NUCLEOTIDE SEQUENCE</scope>
</reference>
<dbReference type="GO" id="GO:0005549">
    <property type="term" value="F:odorant binding"/>
    <property type="evidence" value="ECO:0007669"/>
    <property type="project" value="InterPro"/>
</dbReference>
<feature type="signal peptide" evidence="1">
    <location>
        <begin position="1"/>
        <end position="17"/>
    </location>
</feature>
<dbReference type="SUPFAM" id="SSF47565">
    <property type="entry name" value="Insect pheromone/odorant-binding proteins"/>
    <property type="match status" value="1"/>
</dbReference>
<dbReference type="InterPro" id="IPR036728">
    <property type="entry name" value="PBP_GOBP_sf"/>
</dbReference>
<name>A0A0H3W5N6_DENPD</name>
<feature type="non-terminal residue" evidence="2">
    <location>
        <position position="131"/>
    </location>
</feature>
<dbReference type="Pfam" id="PF01395">
    <property type="entry name" value="PBP_GOBP"/>
    <property type="match status" value="1"/>
</dbReference>
<dbReference type="InterPro" id="IPR006170">
    <property type="entry name" value="PBP/GOBP"/>
</dbReference>
<evidence type="ECO:0000313" key="2">
    <source>
        <dbReference type="EMBL" id="AKK25135.1"/>
    </source>
</evidence>
<feature type="chain" id="PRO_5005203099" evidence="1">
    <location>
        <begin position="18"/>
        <end position="131"/>
    </location>
</feature>